<comment type="caution">
    <text evidence="3">The sequence shown here is derived from an EMBL/GenBank/DDBJ whole genome shotgun (WGS) entry which is preliminary data.</text>
</comment>
<dbReference type="RefSeq" id="XP_068348664.1">
    <property type="nucleotide sequence ID" value="XM_068511981.1"/>
</dbReference>
<feature type="chain" id="PRO_5012588479" evidence="2">
    <location>
        <begin position="17"/>
        <end position="204"/>
    </location>
</feature>
<feature type="compositionally biased region" description="Basic residues" evidence="1">
    <location>
        <begin position="188"/>
        <end position="204"/>
    </location>
</feature>
<feature type="compositionally biased region" description="Basic and acidic residues" evidence="1">
    <location>
        <begin position="170"/>
        <end position="187"/>
    </location>
</feature>
<reference evidence="3" key="1">
    <citation type="submission" date="2016-10" db="EMBL/GenBank/DDBJ databases">
        <authorList>
            <person name="Benchimol M."/>
            <person name="Almeida L.G."/>
            <person name="Vasconcelos A.T."/>
            <person name="Perreira-Neves A."/>
            <person name="Rosa I.A."/>
            <person name="Tasca T."/>
            <person name="Bogo M.R."/>
            <person name="de Souza W."/>
        </authorList>
    </citation>
    <scope>NUCLEOTIDE SEQUENCE [LARGE SCALE GENOMIC DNA]</scope>
    <source>
        <strain evidence="3">K</strain>
    </source>
</reference>
<evidence type="ECO:0000256" key="2">
    <source>
        <dbReference type="SAM" id="SignalP"/>
    </source>
</evidence>
<protein>
    <submittedName>
        <fullName evidence="3">Uncharacterized protein</fullName>
    </submittedName>
</protein>
<evidence type="ECO:0000313" key="3">
    <source>
        <dbReference type="EMBL" id="OHS95527.1"/>
    </source>
</evidence>
<feature type="compositionally biased region" description="Acidic residues" evidence="1">
    <location>
        <begin position="139"/>
        <end position="163"/>
    </location>
</feature>
<accession>A0A1J4JBA9</accession>
<keyword evidence="2" id="KW-0732">Signal</keyword>
<proteinExistence type="predicted"/>
<gene>
    <name evidence="3" type="ORF">TRFO_38341</name>
</gene>
<name>A0A1J4JBA9_9EUKA</name>
<evidence type="ECO:0000313" key="4">
    <source>
        <dbReference type="Proteomes" id="UP000179807"/>
    </source>
</evidence>
<dbReference type="AlphaFoldDB" id="A0A1J4JBA9"/>
<dbReference type="Proteomes" id="UP000179807">
    <property type="component" value="Unassembled WGS sequence"/>
</dbReference>
<dbReference type="VEuPathDB" id="TrichDB:TRFO_38341"/>
<feature type="signal peptide" evidence="2">
    <location>
        <begin position="1"/>
        <end position="16"/>
    </location>
</feature>
<dbReference type="EMBL" id="MLAK01001238">
    <property type="protein sequence ID" value="OHS95527.1"/>
    <property type="molecule type" value="Genomic_DNA"/>
</dbReference>
<feature type="region of interest" description="Disordered" evidence="1">
    <location>
        <begin position="124"/>
        <end position="204"/>
    </location>
</feature>
<sequence length="204" mass="23439">MFFIAFFFCLISSGRHRISHHRSKRNKNDRLGNYIAKAAMDQINSDYEMEKSHKDTNDANTGYVNMNPGAFDNSECQCYPCQAAMSPLQVTEMQNLQNKIYAQQAQLAQMTSLANKVTEQFKQQAGKNMATRRSAASGDFDEDEDEDEGGDEDEEEGEEDENADSVFSKNELKRLAKIINKERDSLNKQRRSHISMSRQHHRNR</sequence>
<evidence type="ECO:0000256" key="1">
    <source>
        <dbReference type="SAM" id="MobiDB-lite"/>
    </source>
</evidence>
<dbReference type="GeneID" id="94846685"/>
<organism evidence="3 4">
    <name type="scientific">Tritrichomonas foetus</name>
    <dbReference type="NCBI Taxonomy" id="1144522"/>
    <lineage>
        <taxon>Eukaryota</taxon>
        <taxon>Metamonada</taxon>
        <taxon>Parabasalia</taxon>
        <taxon>Tritrichomonadida</taxon>
        <taxon>Tritrichomonadidae</taxon>
        <taxon>Tritrichomonas</taxon>
    </lineage>
</organism>
<keyword evidence="4" id="KW-1185">Reference proteome</keyword>